<dbReference type="GO" id="GO:0005524">
    <property type="term" value="F:ATP binding"/>
    <property type="evidence" value="ECO:0007669"/>
    <property type="project" value="UniProtKB-KW"/>
</dbReference>
<feature type="domain" description="ABC transporter" evidence="5">
    <location>
        <begin position="3"/>
        <end position="232"/>
    </location>
</feature>
<dbReference type="InterPro" id="IPR027417">
    <property type="entry name" value="P-loop_NTPase"/>
</dbReference>
<dbReference type="EMBL" id="DTBD01000060">
    <property type="protein sequence ID" value="HGQ64930.1"/>
    <property type="molecule type" value="Genomic_DNA"/>
</dbReference>
<dbReference type="Pfam" id="PF13732">
    <property type="entry name" value="DrrA1-3_C"/>
    <property type="match status" value="1"/>
</dbReference>
<dbReference type="InterPro" id="IPR050763">
    <property type="entry name" value="ABC_transporter_ATP-binding"/>
</dbReference>
<name>A0A7C4NQD5_9CREN</name>
<keyword evidence="2" id="KW-0813">Transport</keyword>
<organism evidence="7">
    <name type="scientific">Ignisphaera aggregans</name>
    <dbReference type="NCBI Taxonomy" id="334771"/>
    <lineage>
        <taxon>Archaea</taxon>
        <taxon>Thermoproteota</taxon>
        <taxon>Thermoprotei</taxon>
        <taxon>Desulfurococcales</taxon>
        <taxon>Desulfurococcaceae</taxon>
        <taxon>Ignisphaera</taxon>
    </lineage>
</organism>
<gene>
    <name evidence="7" type="ORF">ENU08_06780</name>
    <name evidence="6" type="ORF">ENU41_05995</name>
</gene>
<dbReference type="SUPFAM" id="SSF52540">
    <property type="entry name" value="P-loop containing nucleoside triphosphate hydrolases"/>
    <property type="match status" value="1"/>
</dbReference>
<accession>A0A7C4NQD5</accession>
<evidence type="ECO:0000256" key="4">
    <source>
        <dbReference type="ARBA" id="ARBA00022840"/>
    </source>
</evidence>
<evidence type="ECO:0000256" key="2">
    <source>
        <dbReference type="ARBA" id="ARBA00022448"/>
    </source>
</evidence>
<dbReference type="AlphaFoldDB" id="A0A7C4NQD5"/>
<dbReference type="SMART" id="SM00382">
    <property type="entry name" value="AAA"/>
    <property type="match status" value="1"/>
</dbReference>
<dbReference type="PROSITE" id="PS50893">
    <property type="entry name" value="ABC_TRANSPORTER_2"/>
    <property type="match status" value="1"/>
</dbReference>
<dbReference type="EMBL" id="DTCK01000038">
    <property type="protein sequence ID" value="HGQ36211.1"/>
    <property type="molecule type" value="Genomic_DNA"/>
</dbReference>
<evidence type="ECO:0000259" key="5">
    <source>
        <dbReference type="PROSITE" id="PS50893"/>
    </source>
</evidence>
<evidence type="ECO:0000256" key="3">
    <source>
        <dbReference type="ARBA" id="ARBA00022741"/>
    </source>
</evidence>
<dbReference type="InterPro" id="IPR017871">
    <property type="entry name" value="ABC_transporter-like_CS"/>
</dbReference>
<proteinExistence type="inferred from homology"/>
<dbReference type="Pfam" id="PF00005">
    <property type="entry name" value="ABC_tran"/>
    <property type="match status" value="1"/>
</dbReference>
<evidence type="ECO:0000313" key="7">
    <source>
        <dbReference type="EMBL" id="HGQ64930.1"/>
    </source>
</evidence>
<dbReference type="PANTHER" id="PTHR42711:SF5">
    <property type="entry name" value="ABC TRANSPORTER ATP-BINDING PROTEIN NATA"/>
    <property type="match status" value="1"/>
</dbReference>
<dbReference type="Gene3D" id="3.40.50.300">
    <property type="entry name" value="P-loop containing nucleotide triphosphate hydrolases"/>
    <property type="match status" value="1"/>
</dbReference>
<comment type="caution">
    <text evidence="7">The sequence shown here is derived from an EMBL/GenBank/DDBJ whole genome shotgun (WGS) entry which is preliminary data.</text>
</comment>
<dbReference type="InterPro" id="IPR003439">
    <property type="entry name" value="ABC_transporter-like_ATP-bd"/>
</dbReference>
<keyword evidence="4 7" id="KW-0067">ATP-binding</keyword>
<dbReference type="PANTHER" id="PTHR42711">
    <property type="entry name" value="ABC TRANSPORTER ATP-BINDING PROTEIN"/>
    <property type="match status" value="1"/>
</dbReference>
<dbReference type="PROSITE" id="PS00211">
    <property type="entry name" value="ABC_TRANSPORTER_1"/>
    <property type="match status" value="1"/>
</dbReference>
<dbReference type="CDD" id="cd03230">
    <property type="entry name" value="ABC_DR_subfamily_A"/>
    <property type="match status" value="1"/>
</dbReference>
<reference evidence="7" key="1">
    <citation type="journal article" date="2020" name="mSystems">
        <title>Genome- and Community-Level Interaction Insights into Carbon Utilization and Element Cycling Functions of Hydrothermarchaeota in Hydrothermal Sediment.</title>
        <authorList>
            <person name="Zhou Z."/>
            <person name="Liu Y."/>
            <person name="Xu W."/>
            <person name="Pan J."/>
            <person name="Luo Z.H."/>
            <person name="Li M."/>
        </authorList>
    </citation>
    <scope>NUCLEOTIDE SEQUENCE [LARGE SCALE GENOMIC DNA]</scope>
    <source>
        <strain evidence="7">SpSt-637</strain>
        <strain evidence="6">SpSt-667</strain>
    </source>
</reference>
<dbReference type="InterPro" id="IPR003593">
    <property type="entry name" value="AAA+_ATPase"/>
</dbReference>
<evidence type="ECO:0000256" key="1">
    <source>
        <dbReference type="ARBA" id="ARBA00005417"/>
    </source>
</evidence>
<dbReference type="GO" id="GO:0016887">
    <property type="term" value="F:ATP hydrolysis activity"/>
    <property type="evidence" value="ECO:0007669"/>
    <property type="project" value="InterPro"/>
</dbReference>
<sequence length="308" mass="34405">MILVVRNLVKYFDSRKVLDDVSWIVETPGVYSLLGPNGAGKTTLLGIVSGVMNFDKGDVRVKDLPPSDPVARKVIGYCPQEPGLIDNISGYDNALFYGRLYGLTTNEIIGKTRSMAELLGLRDADLRMRVGKYSGGMKKKLALVVSLLHDPEVLILDEPTTGLDPGVRRDVWDLILKLREEGRTIILATHYMDEADRLSDRVAIIDRGKILVEGKPGELKEKYGPPSVVELVFDSEVHPAATRIIEKYTVKNYIEGKIARLHLDEPDKHLPALIGELFSNGYHVVEFKLTKPTLEDVFLKLTGKRLRE</sequence>
<protein>
    <submittedName>
        <fullName evidence="7">ABC transporter ATP-binding protein</fullName>
    </submittedName>
</protein>
<evidence type="ECO:0000313" key="6">
    <source>
        <dbReference type="EMBL" id="HGQ36211.1"/>
    </source>
</evidence>
<comment type="similarity">
    <text evidence="1">Belongs to the ABC transporter superfamily.</text>
</comment>
<dbReference type="InterPro" id="IPR025302">
    <property type="entry name" value="DrrA1/2-like_C"/>
</dbReference>
<keyword evidence="3" id="KW-0547">Nucleotide-binding</keyword>